<keyword evidence="4 5" id="KW-0694">RNA-binding</keyword>
<keyword evidence="2" id="KW-0963">Cytoplasm</keyword>
<feature type="domain" description="RRM" evidence="6">
    <location>
        <begin position="21"/>
        <end position="95"/>
    </location>
</feature>
<evidence type="ECO:0000256" key="2">
    <source>
        <dbReference type="ARBA" id="ARBA00022490"/>
    </source>
</evidence>
<name>A0A443QAE8_9ACAR</name>
<dbReference type="EMBL" id="NCKU01012781">
    <property type="protein sequence ID" value="RWR99983.1"/>
    <property type="molecule type" value="Genomic_DNA"/>
</dbReference>
<dbReference type="OrthoDB" id="3800936at2759"/>
<dbReference type="NCBIfam" id="TIGR01648">
    <property type="entry name" value="hnRNP-R-Q"/>
    <property type="match status" value="1"/>
</dbReference>
<keyword evidence="8" id="KW-1185">Reference proteome</keyword>
<sequence length="249" mass="28852">NGQRKYVPPPDWMDPLLCKGSEVFVGKIPRDCFEDKIVQIGIVYELRLMMDFSGTNRGYGFLMYTTPNDAKRAVKQLNNYEIRPGKTIGVVNSLDNCRLFVGKIPKDKTREEIIEAMSKVTEGMVNVIVHSYARDRTKNRSYAFVEYENHRAAAMARRKLLPVDWPDPEPKVDEETMSKVKILYVRNIRASATEDDLRRYFSLNGRFLLEHVKKIKDYDCELCQDGCKLEITWAKPVNSQTKCKKRTGR</sequence>
<evidence type="ECO:0000313" key="7">
    <source>
        <dbReference type="EMBL" id="RWR99983.1"/>
    </source>
</evidence>
<reference evidence="7 8" key="1">
    <citation type="journal article" date="2018" name="Gigascience">
        <title>Genomes of trombidid mites reveal novel predicted allergens and laterally-transferred genes associated with secondary metabolism.</title>
        <authorList>
            <person name="Dong X."/>
            <person name="Chaisiri K."/>
            <person name="Xia D."/>
            <person name="Armstrong S.D."/>
            <person name="Fang Y."/>
            <person name="Donnelly M.J."/>
            <person name="Kadowaki T."/>
            <person name="McGarry J.W."/>
            <person name="Darby A.C."/>
            <person name="Makepeace B.L."/>
        </authorList>
    </citation>
    <scope>NUCLEOTIDE SEQUENCE [LARGE SCALE GENOMIC DNA]</scope>
    <source>
        <strain evidence="7">UoL-WK</strain>
    </source>
</reference>
<dbReference type="PANTHER" id="PTHR21245">
    <property type="entry name" value="HETEROGENEOUS NUCLEAR RIBONUCLEOPROTEIN"/>
    <property type="match status" value="1"/>
</dbReference>
<evidence type="ECO:0000256" key="1">
    <source>
        <dbReference type="ARBA" id="ARBA00004496"/>
    </source>
</evidence>
<organism evidence="7 8">
    <name type="scientific">Dinothrombium tinctorium</name>
    <dbReference type="NCBI Taxonomy" id="1965070"/>
    <lineage>
        <taxon>Eukaryota</taxon>
        <taxon>Metazoa</taxon>
        <taxon>Ecdysozoa</taxon>
        <taxon>Arthropoda</taxon>
        <taxon>Chelicerata</taxon>
        <taxon>Arachnida</taxon>
        <taxon>Acari</taxon>
        <taxon>Acariformes</taxon>
        <taxon>Trombidiformes</taxon>
        <taxon>Prostigmata</taxon>
        <taxon>Anystina</taxon>
        <taxon>Parasitengona</taxon>
        <taxon>Trombidioidea</taxon>
        <taxon>Trombidiidae</taxon>
        <taxon>Dinothrombium</taxon>
    </lineage>
</organism>
<proteinExistence type="predicted"/>
<protein>
    <submittedName>
        <fullName evidence="7">RNA-binding protein 47-like isoform X6</fullName>
    </submittedName>
</protein>
<evidence type="ECO:0000313" key="8">
    <source>
        <dbReference type="Proteomes" id="UP000285301"/>
    </source>
</evidence>
<comment type="subcellular location">
    <subcellularLocation>
        <location evidence="1">Cytoplasm</location>
    </subcellularLocation>
</comment>
<dbReference type="GO" id="GO:0003723">
    <property type="term" value="F:RNA binding"/>
    <property type="evidence" value="ECO:0007669"/>
    <property type="project" value="UniProtKB-UniRule"/>
</dbReference>
<feature type="non-terminal residue" evidence="7">
    <location>
        <position position="1"/>
    </location>
</feature>
<comment type="caution">
    <text evidence="7">The sequence shown here is derived from an EMBL/GenBank/DDBJ whole genome shotgun (WGS) entry which is preliminary data.</text>
</comment>
<dbReference type="InterPro" id="IPR006535">
    <property type="entry name" value="HnRNP_R/Q_splicing_fac"/>
</dbReference>
<dbReference type="CDD" id="cd12249">
    <property type="entry name" value="RRM1_hnRNPR_like"/>
    <property type="match status" value="1"/>
</dbReference>
<evidence type="ECO:0000256" key="5">
    <source>
        <dbReference type="PROSITE-ProRule" id="PRU00176"/>
    </source>
</evidence>
<dbReference type="AlphaFoldDB" id="A0A443QAE8"/>
<dbReference type="STRING" id="1965070.A0A443QAE8"/>
<dbReference type="InterPro" id="IPR035979">
    <property type="entry name" value="RBD_domain_sf"/>
</dbReference>
<dbReference type="Pfam" id="PF00076">
    <property type="entry name" value="RRM_1"/>
    <property type="match status" value="2"/>
</dbReference>
<dbReference type="Proteomes" id="UP000285301">
    <property type="component" value="Unassembled WGS sequence"/>
</dbReference>
<accession>A0A443QAE8</accession>
<dbReference type="Gene3D" id="3.30.70.330">
    <property type="match status" value="2"/>
</dbReference>
<dbReference type="SUPFAM" id="SSF54928">
    <property type="entry name" value="RNA-binding domain, RBD"/>
    <property type="match status" value="3"/>
</dbReference>
<keyword evidence="3" id="KW-0677">Repeat</keyword>
<dbReference type="SMART" id="SM00360">
    <property type="entry name" value="RRM"/>
    <property type="match status" value="3"/>
</dbReference>
<gene>
    <name evidence="7" type="ORF">B4U79_13874</name>
</gene>
<dbReference type="GO" id="GO:0005737">
    <property type="term" value="C:cytoplasm"/>
    <property type="evidence" value="ECO:0007669"/>
    <property type="project" value="UniProtKB-SubCell"/>
</dbReference>
<dbReference type="FunFam" id="3.30.70.330:FF:000022">
    <property type="entry name" value="APOBEC1 complementation factor isoform X1"/>
    <property type="match status" value="1"/>
</dbReference>
<dbReference type="InterPro" id="IPR000504">
    <property type="entry name" value="RRM_dom"/>
</dbReference>
<dbReference type="InterPro" id="IPR012677">
    <property type="entry name" value="Nucleotide-bd_a/b_plait_sf"/>
</dbReference>
<evidence type="ECO:0000259" key="6">
    <source>
        <dbReference type="PROSITE" id="PS50102"/>
    </source>
</evidence>
<evidence type="ECO:0000256" key="3">
    <source>
        <dbReference type="ARBA" id="ARBA00022737"/>
    </source>
</evidence>
<feature type="domain" description="RRM" evidence="6">
    <location>
        <begin position="97"/>
        <end position="187"/>
    </location>
</feature>
<evidence type="ECO:0000256" key="4">
    <source>
        <dbReference type="ARBA" id="ARBA00022884"/>
    </source>
</evidence>
<dbReference type="PROSITE" id="PS50102">
    <property type="entry name" value="RRM"/>
    <property type="match status" value="2"/>
</dbReference>